<organism evidence="2 3">
    <name type="scientific">Laribacter hongkongensis</name>
    <dbReference type="NCBI Taxonomy" id="168471"/>
    <lineage>
        <taxon>Bacteria</taxon>
        <taxon>Pseudomonadati</taxon>
        <taxon>Pseudomonadota</taxon>
        <taxon>Betaproteobacteria</taxon>
        <taxon>Neisseriales</taxon>
        <taxon>Aquaspirillaceae</taxon>
        <taxon>Laribacter</taxon>
    </lineage>
</organism>
<sequence>MMAKNSSRLTCSTHIGNTTVPLKSKNRLENKNQGGFK</sequence>
<proteinExistence type="predicted"/>
<reference evidence="3" key="1">
    <citation type="submission" date="2017-06" db="EMBL/GenBank/DDBJ databases">
        <title>Whole genome sequence of Laribacter hongkongensis LHGZ1.</title>
        <authorList>
            <person name="Chen D."/>
            <person name="Wu H."/>
            <person name="Chen J."/>
        </authorList>
    </citation>
    <scope>NUCLEOTIDE SEQUENCE [LARGE SCALE GENOMIC DNA]</scope>
    <source>
        <strain evidence="3">LHGZ1</strain>
    </source>
</reference>
<accession>A0A248LMT8</accession>
<protein>
    <submittedName>
        <fullName evidence="2">Uncharacterized protein</fullName>
    </submittedName>
</protein>
<gene>
    <name evidence="2" type="ORF">LHGZ1_3217</name>
</gene>
<dbReference type="EMBL" id="CP022115">
    <property type="protein sequence ID" value="ASJ26048.1"/>
    <property type="molecule type" value="Genomic_DNA"/>
</dbReference>
<dbReference type="AlphaFoldDB" id="A0A248LMT8"/>
<feature type="region of interest" description="Disordered" evidence="1">
    <location>
        <begin position="1"/>
        <end position="37"/>
    </location>
</feature>
<name>A0A248LMT8_9NEIS</name>
<evidence type="ECO:0000313" key="3">
    <source>
        <dbReference type="Proteomes" id="UP000197424"/>
    </source>
</evidence>
<feature type="compositionally biased region" description="Polar residues" evidence="1">
    <location>
        <begin position="1"/>
        <end position="21"/>
    </location>
</feature>
<evidence type="ECO:0000313" key="2">
    <source>
        <dbReference type="EMBL" id="ASJ26048.1"/>
    </source>
</evidence>
<dbReference type="Proteomes" id="UP000197424">
    <property type="component" value="Chromosome"/>
</dbReference>
<evidence type="ECO:0000256" key="1">
    <source>
        <dbReference type="SAM" id="MobiDB-lite"/>
    </source>
</evidence>